<comment type="caution">
    <text evidence="10">The sequence shown here is derived from an EMBL/GenBank/DDBJ whole genome shotgun (WGS) entry which is preliminary data.</text>
</comment>
<dbReference type="Pfam" id="PF00107">
    <property type="entry name" value="ADH_zinc_N"/>
    <property type="match status" value="1"/>
</dbReference>
<feature type="domain" description="Enoyl reductase (ER)" evidence="9">
    <location>
        <begin position="27"/>
        <end position="344"/>
    </location>
</feature>
<dbReference type="InterPro" id="IPR051603">
    <property type="entry name" value="Zinc-ADH_QOR/CCCR"/>
</dbReference>
<evidence type="ECO:0000256" key="4">
    <source>
        <dbReference type="ARBA" id="ARBA00022490"/>
    </source>
</evidence>
<evidence type="ECO:0000256" key="2">
    <source>
        <dbReference type="ARBA" id="ARBA00010371"/>
    </source>
</evidence>
<dbReference type="InterPro" id="IPR011032">
    <property type="entry name" value="GroES-like_sf"/>
</dbReference>
<organism evidence="10 11">
    <name type="scientific">Deinococcus roseus</name>
    <dbReference type="NCBI Taxonomy" id="392414"/>
    <lineage>
        <taxon>Bacteria</taxon>
        <taxon>Thermotogati</taxon>
        <taxon>Deinococcota</taxon>
        <taxon>Deinococci</taxon>
        <taxon>Deinococcales</taxon>
        <taxon>Deinococcaceae</taxon>
        <taxon>Deinococcus</taxon>
    </lineage>
</organism>
<sequence>MTISETQSQTQNPLWKSTMKVVSVKNKDSFVDLELPTPEPTGQDVLIAVKAVSVNPVDFKVHSRTPGELSEPKILGWDGAGVVVKVGPDVTLFKEGDEVYWAGSIIRPGSNAEFQLVDQRIVALKPRSLNFAEAAALPLTAITAWEGIHDRLRIGEKEKGKTLLVIGGAGGVGSILIQIAKLAGLKVIATASRPETLAWVKEMGADVVIDHSKPLHEELAAIGIPEVDFIYNTVDTVRYWDTTVRVIKAQGSIVSINGTAERLPLGELMGKSVSFHWEMMFTRSSYQTQDILEQHHLLTRVAELIDTGVFKNTFTADLGPINAGNLKKAHTQLQSGRTIGKVVLSGW</sequence>
<dbReference type="Gene3D" id="3.90.180.10">
    <property type="entry name" value="Medium-chain alcohol dehydrogenases, catalytic domain"/>
    <property type="match status" value="1"/>
</dbReference>
<dbReference type="InterPro" id="IPR013149">
    <property type="entry name" value="ADH-like_C"/>
</dbReference>
<keyword evidence="8" id="KW-0560">Oxidoreductase</keyword>
<dbReference type="InterPro" id="IPR020843">
    <property type="entry name" value="ER"/>
</dbReference>
<evidence type="ECO:0000256" key="8">
    <source>
        <dbReference type="RuleBase" id="RU364000"/>
    </source>
</evidence>
<dbReference type="Proteomes" id="UP000632222">
    <property type="component" value="Unassembled WGS sequence"/>
</dbReference>
<evidence type="ECO:0000313" key="10">
    <source>
        <dbReference type="EMBL" id="GGJ51581.1"/>
    </source>
</evidence>
<dbReference type="InterPro" id="IPR002364">
    <property type="entry name" value="Quin_OxRdtase/zeta-crystal_CS"/>
</dbReference>
<dbReference type="InterPro" id="IPR014182">
    <property type="entry name" value="ADH_Zn_typ-1"/>
</dbReference>
<dbReference type="SUPFAM" id="SSF50129">
    <property type="entry name" value="GroES-like"/>
    <property type="match status" value="1"/>
</dbReference>
<protein>
    <recommendedName>
        <fullName evidence="8">Zinc-type alcohol dehydrogenase-like protein</fullName>
    </recommendedName>
</protein>
<evidence type="ECO:0000259" key="9">
    <source>
        <dbReference type="SMART" id="SM00829"/>
    </source>
</evidence>
<keyword evidence="4" id="KW-0963">Cytoplasm</keyword>
<keyword evidence="11" id="KW-1185">Reference proteome</keyword>
<dbReference type="InterPro" id="IPR013154">
    <property type="entry name" value="ADH-like_N"/>
</dbReference>
<evidence type="ECO:0000256" key="5">
    <source>
        <dbReference type="ARBA" id="ARBA00022857"/>
    </source>
</evidence>
<dbReference type="Pfam" id="PF08240">
    <property type="entry name" value="ADH_N"/>
    <property type="match status" value="1"/>
</dbReference>
<evidence type="ECO:0000256" key="3">
    <source>
        <dbReference type="ARBA" id="ARBA00011881"/>
    </source>
</evidence>
<comment type="similarity">
    <text evidence="2 8">Belongs to the zinc-containing alcohol dehydrogenase family. Quinone oxidoreductase subfamily.</text>
</comment>
<dbReference type="PROSITE" id="PS01162">
    <property type="entry name" value="QOR_ZETA_CRYSTAL"/>
    <property type="match status" value="1"/>
</dbReference>
<dbReference type="NCBIfam" id="TIGR02817">
    <property type="entry name" value="adh_fam_1"/>
    <property type="match status" value="1"/>
</dbReference>
<keyword evidence="7" id="KW-0007">Acetylation</keyword>
<dbReference type="CDD" id="cd08252">
    <property type="entry name" value="AL_MDR"/>
    <property type="match status" value="1"/>
</dbReference>
<evidence type="ECO:0000256" key="7">
    <source>
        <dbReference type="ARBA" id="ARBA00022990"/>
    </source>
</evidence>
<evidence type="ECO:0000313" key="11">
    <source>
        <dbReference type="Proteomes" id="UP000632222"/>
    </source>
</evidence>
<comment type="subcellular location">
    <subcellularLocation>
        <location evidence="1">Cytoplasm</location>
    </subcellularLocation>
</comment>
<dbReference type="InterPro" id="IPR036291">
    <property type="entry name" value="NAD(P)-bd_dom_sf"/>
</dbReference>
<dbReference type="PANTHER" id="PTHR44154:SF1">
    <property type="entry name" value="QUINONE OXIDOREDUCTASE"/>
    <property type="match status" value="1"/>
</dbReference>
<comment type="subunit">
    <text evidence="3">Homotetramer.</text>
</comment>
<keyword evidence="8" id="KW-0862">Zinc</keyword>
<dbReference type="SMART" id="SM00829">
    <property type="entry name" value="PKS_ER"/>
    <property type="match status" value="1"/>
</dbReference>
<name>A0ABQ2DAV6_9DEIO</name>
<accession>A0ABQ2DAV6</accession>
<keyword evidence="8" id="KW-0479">Metal-binding</keyword>
<dbReference type="EMBL" id="BMOD01000023">
    <property type="protein sequence ID" value="GGJ51581.1"/>
    <property type="molecule type" value="Genomic_DNA"/>
</dbReference>
<proteinExistence type="inferred from homology"/>
<gene>
    <name evidence="10" type="ORF">GCM10008938_41950</name>
</gene>
<dbReference type="SUPFAM" id="SSF51735">
    <property type="entry name" value="NAD(P)-binding Rossmann-fold domains"/>
    <property type="match status" value="1"/>
</dbReference>
<keyword evidence="6" id="KW-0694">RNA-binding</keyword>
<dbReference type="Gene3D" id="3.40.50.720">
    <property type="entry name" value="NAD(P)-binding Rossmann-like Domain"/>
    <property type="match status" value="1"/>
</dbReference>
<evidence type="ECO:0000256" key="1">
    <source>
        <dbReference type="ARBA" id="ARBA00004496"/>
    </source>
</evidence>
<reference evidence="11" key="1">
    <citation type="journal article" date="2019" name="Int. J. Syst. Evol. Microbiol.">
        <title>The Global Catalogue of Microorganisms (GCM) 10K type strain sequencing project: providing services to taxonomists for standard genome sequencing and annotation.</title>
        <authorList>
            <consortium name="The Broad Institute Genomics Platform"/>
            <consortium name="The Broad Institute Genome Sequencing Center for Infectious Disease"/>
            <person name="Wu L."/>
            <person name="Ma J."/>
        </authorList>
    </citation>
    <scope>NUCLEOTIDE SEQUENCE [LARGE SCALE GENOMIC DNA]</scope>
    <source>
        <strain evidence="11">JCM 14370</strain>
    </source>
</reference>
<dbReference type="PANTHER" id="PTHR44154">
    <property type="entry name" value="QUINONE OXIDOREDUCTASE"/>
    <property type="match status" value="1"/>
</dbReference>
<keyword evidence="5" id="KW-0521">NADP</keyword>
<evidence type="ECO:0000256" key="6">
    <source>
        <dbReference type="ARBA" id="ARBA00022884"/>
    </source>
</evidence>